<protein>
    <submittedName>
        <fullName evidence="2">Uncharacterized protein</fullName>
    </submittedName>
</protein>
<comment type="caution">
    <text evidence="2">The sequence shown here is derived from an EMBL/GenBank/DDBJ whole genome shotgun (WGS) entry which is preliminary data.</text>
</comment>
<evidence type="ECO:0000313" key="3">
    <source>
        <dbReference type="Proteomes" id="UP001221898"/>
    </source>
</evidence>
<dbReference type="EMBL" id="JAINUG010000029">
    <property type="protein sequence ID" value="KAJ8409737.1"/>
    <property type="molecule type" value="Genomic_DNA"/>
</dbReference>
<organism evidence="2 3">
    <name type="scientific">Aldrovandia affinis</name>
    <dbReference type="NCBI Taxonomy" id="143900"/>
    <lineage>
        <taxon>Eukaryota</taxon>
        <taxon>Metazoa</taxon>
        <taxon>Chordata</taxon>
        <taxon>Craniata</taxon>
        <taxon>Vertebrata</taxon>
        <taxon>Euteleostomi</taxon>
        <taxon>Actinopterygii</taxon>
        <taxon>Neopterygii</taxon>
        <taxon>Teleostei</taxon>
        <taxon>Notacanthiformes</taxon>
        <taxon>Halosauridae</taxon>
        <taxon>Aldrovandia</taxon>
    </lineage>
</organism>
<feature type="compositionally biased region" description="Polar residues" evidence="1">
    <location>
        <begin position="88"/>
        <end position="97"/>
    </location>
</feature>
<sequence length="317" mass="33643">MPDGLLISSQAERGEKAIVERRLARGSVNSGRAQRPIFGSGLGRAALPVQNRAGRGSAVSLEPLVSAVADSSQTSAGPANGAAWEGSITVTPPSGRQITRKAPVRERGPQGSGASSCLQGPLLLEISGAPMMWALRGPSLHVDPGPGGVVEVSSVHVSHDAHNPPLPQQAPRQSGGTEFHLPVPRVVITLNLRSLREVVGETVASQLASVFRKRFPLPAKAKFSRETDRRRPCLDPPSRNAAGDELVSDLVENRTLGISSRIALARQRSCPIRCARPRLVASQRIAPVRVPCHPTGTDSSNSPRFAERVFYPFGSAF</sequence>
<dbReference type="Proteomes" id="UP001221898">
    <property type="component" value="Unassembled WGS sequence"/>
</dbReference>
<dbReference type="AlphaFoldDB" id="A0AAD7WUI0"/>
<reference evidence="2" key="1">
    <citation type="journal article" date="2023" name="Science">
        <title>Genome structures resolve the early diversification of teleost fishes.</title>
        <authorList>
            <person name="Parey E."/>
            <person name="Louis A."/>
            <person name="Montfort J."/>
            <person name="Bouchez O."/>
            <person name="Roques C."/>
            <person name="Iampietro C."/>
            <person name="Lluch J."/>
            <person name="Castinel A."/>
            <person name="Donnadieu C."/>
            <person name="Desvignes T."/>
            <person name="Floi Bucao C."/>
            <person name="Jouanno E."/>
            <person name="Wen M."/>
            <person name="Mejri S."/>
            <person name="Dirks R."/>
            <person name="Jansen H."/>
            <person name="Henkel C."/>
            <person name="Chen W.J."/>
            <person name="Zahm M."/>
            <person name="Cabau C."/>
            <person name="Klopp C."/>
            <person name="Thompson A.W."/>
            <person name="Robinson-Rechavi M."/>
            <person name="Braasch I."/>
            <person name="Lecointre G."/>
            <person name="Bobe J."/>
            <person name="Postlethwait J.H."/>
            <person name="Berthelot C."/>
            <person name="Roest Crollius H."/>
            <person name="Guiguen Y."/>
        </authorList>
    </citation>
    <scope>NUCLEOTIDE SEQUENCE</scope>
    <source>
        <strain evidence="2">NC1722</strain>
    </source>
</reference>
<accession>A0AAD7WUI0</accession>
<feature type="region of interest" description="Disordered" evidence="1">
    <location>
        <begin position="72"/>
        <end position="116"/>
    </location>
</feature>
<evidence type="ECO:0000313" key="2">
    <source>
        <dbReference type="EMBL" id="KAJ8409737.1"/>
    </source>
</evidence>
<name>A0AAD7WUI0_9TELE</name>
<keyword evidence="3" id="KW-1185">Reference proteome</keyword>
<gene>
    <name evidence="2" type="ORF">AAFF_G00217960</name>
</gene>
<evidence type="ECO:0000256" key="1">
    <source>
        <dbReference type="SAM" id="MobiDB-lite"/>
    </source>
</evidence>
<proteinExistence type="predicted"/>